<proteinExistence type="predicted"/>
<evidence type="ECO:0000256" key="1">
    <source>
        <dbReference type="SAM" id="MobiDB-lite"/>
    </source>
</evidence>
<comment type="caution">
    <text evidence="2">The sequence shown here is derived from an EMBL/GenBank/DDBJ whole genome shotgun (WGS) entry which is preliminary data.</text>
</comment>
<sequence length="87" mass="9849">MASTYRQLGLLAEERGDPRQALAWTIRCITLFDTFPHPATEPAPHHLQRLTHQLGTPTLHALWHTTTGHPLPPHIETHATHDENENP</sequence>
<dbReference type="EMBL" id="BAAAHH010000032">
    <property type="protein sequence ID" value="GAA0963901.1"/>
    <property type="molecule type" value="Genomic_DNA"/>
</dbReference>
<gene>
    <name evidence="2" type="ORF">GCM10009550_60490</name>
</gene>
<evidence type="ECO:0000313" key="3">
    <source>
        <dbReference type="Proteomes" id="UP001500665"/>
    </source>
</evidence>
<reference evidence="2 3" key="1">
    <citation type="journal article" date="2019" name="Int. J. Syst. Evol. Microbiol.">
        <title>The Global Catalogue of Microorganisms (GCM) 10K type strain sequencing project: providing services to taxonomists for standard genome sequencing and annotation.</title>
        <authorList>
            <consortium name="The Broad Institute Genomics Platform"/>
            <consortium name="The Broad Institute Genome Sequencing Center for Infectious Disease"/>
            <person name="Wu L."/>
            <person name="Ma J."/>
        </authorList>
    </citation>
    <scope>NUCLEOTIDE SEQUENCE [LARGE SCALE GENOMIC DNA]</scope>
    <source>
        <strain evidence="2 3">JCM 10696</strain>
    </source>
</reference>
<organism evidence="2 3">
    <name type="scientific">Actinocorallia libanotica</name>
    <dbReference type="NCBI Taxonomy" id="46162"/>
    <lineage>
        <taxon>Bacteria</taxon>
        <taxon>Bacillati</taxon>
        <taxon>Actinomycetota</taxon>
        <taxon>Actinomycetes</taxon>
        <taxon>Streptosporangiales</taxon>
        <taxon>Thermomonosporaceae</taxon>
        <taxon>Actinocorallia</taxon>
    </lineage>
</organism>
<keyword evidence="3" id="KW-1185">Reference proteome</keyword>
<feature type="compositionally biased region" description="Basic and acidic residues" evidence="1">
    <location>
        <begin position="75"/>
        <end position="87"/>
    </location>
</feature>
<name>A0ABN1RU99_9ACTN</name>
<evidence type="ECO:0000313" key="2">
    <source>
        <dbReference type="EMBL" id="GAA0963901.1"/>
    </source>
</evidence>
<evidence type="ECO:0008006" key="4">
    <source>
        <dbReference type="Google" id="ProtNLM"/>
    </source>
</evidence>
<protein>
    <recommendedName>
        <fullName evidence="4">Tetratricopeptide repeat protein</fullName>
    </recommendedName>
</protein>
<feature type="region of interest" description="Disordered" evidence="1">
    <location>
        <begin position="64"/>
        <end position="87"/>
    </location>
</feature>
<dbReference type="Proteomes" id="UP001500665">
    <property type="component" value="Unassembled WGS sequence"/>
</dbReference>
<accession>A0ABN1RU99</accession>